<comment type="function">
    <text evidence="4">Involved in the assembly of lipopolysaccharide (LPS). Required for the translocation of LPS from the inner membrane to the outer membrane. May form a bridge between the inner membrane and the outer membrane, via interactions with LptC and LptD, thereby facilitating LPS transfer across the periplasm.</text>
</comment>
<dbReference type="GO" id="GO:0015920">
    <property type="term" value="P:lipopolysaccharide transport"/>
    <property type="evidence" value="ECO:0007669"/>
    <property type="project" value="UniProtKB-UniRule"/>
</dbReference>
<dbReference type="GO" id="GO:0009279">
    <property type="term" value="C:cell outer membrane"/>
    <property type="evidence" value="ECO:0007669"/>
    <property type="project" value="TreeGrafter"/>
</dbReference>
<feature type="domain" description="Organic solvent tolerance-like N-terminal" evidence="5">
    <location>
        <begin position="30"/>
        <end position="142"/>
    </location>
</feature>
<evidence type="ECO:0000256" key="4">
    <source>
        <dbReference type="HAMAP-Rule" id="MF_01914"/>
    </source>
</evidence>
<comment type="subcellular location">
    <subcellularLocation>
        <location evidence="4">Periplasm</location>
    </subcellularLocation>
</comment>
<comment type="subunit">
    <text evidence="4">Component of the lipopolysaccharide transport and assembly complex.</text>
</comment>
<accession>A0A1B9NWZ4</accession>
<dbReference type="AlphaFoldDB" id="A0A1B9NWZ4"/>
<name>A0A1B9NWZ4_ALILO</name>
<dbReference type="GO" id="GO:0030288">
    <property type="term" value="C:outer membrane-bounded periplasmic space"/>
    <property type="evidence" value="ECO:0007669"/>
    <property type="project" value="TreeGrafter"/>
</dbReference>
<evidence type="ECO:0000256" key="1">
    <source>
        <dbReference type="ARBA" id="ARBA00022448"/>
    </source>
</evidence>
<evidence type="ECO:0000256" key="2">
    <source>
        <dbReference type="ARBA" id="ARBA00022729"/>
    </source>
</evidence>
<protein>
    <recommendedName>
        <fullName evidence="4">Lipopolysaccharide export system protein LptA</fullName>
    </recommendedName>
</protein>
<dbReference type="NCBIfam" id="TIGR03002">
    <property type="entry name" value="outer_YhbN_LptA"/>
    <property type="match status" value="1"/>
</dbReference>
<sequence precursor="true">MKLSHVSLLAGLLFSSSSWALSTDTEQPIHINSDTQNFDMQSNRVTFNGDVTLKQGSIKIFADKLIVIRPQGQEGREILEAYGKPARFSQLTDDGKTLKGKANKLRYELENEFLTMTDNAELTQDDSVIQGKVITYNMKTQKLIADGGKDERVTTILQPSQLNKKQ</sequence>
<organism evidence="6 7">
    <name type="scientific">Aliivibrio logei</name>
    <name type="common">Vibrio logei</name>
    <dbReference type="NCBI Taxonomy" id="688"/>
    <lineage>
        <taxon>Bacteria</taxon>
        <taxon>Pseudomonadati</taxon>
        <taxon>Pseudomonadota</taxon>
        <taxon>Gammaproteobacteria</taxon>
        <taxon>Vibrionales</taxon>
        <taxon>Vibrionaceae</taxon>
        <taxon>Aliivibrio</taxon>
    </lineage>
</organism>
<feature type="chain" id="PRO_5009004641" description="Lipopolysaccharide export system protein LptA" evidence="4">
    <location>
        <begin position="21"/>
        <end position="166"/>
    </location>
</feature>
<dbReference type="HAMAP" id="MF_01914">
    <property type="entry name" value="LPS_assembly_LptA"/>
    <property type="match status" value="1"/>
</dbReference>
<reference evidence="6 7" key="1">
    <citation type="submission" date="2016-06" db="EMBL/GenBank/DDBJ databases">
        <authorList>
            <person name="Kjaerup R.B."/>
            <person name="Dalgaard T.S."/>
            <person name="Juul-Madsen H.R."/>
        </authorList>
    </citation>
    <scope>NUCLEOTIDE SEQUENCE [LARGE SCALE GENOMIC DNA]</scope>
    <source>
        <strain evidence="6 7">1S159</strain>
    </source>
</reference>
<dbReference type="GO" id="GO:0017089">
    <property type="term" value="F:glycolipid transfer activity"/>
    <property type="evidence" value="ECO:0007669"/>
    <property type="project" value="TreeGrafter"/>
</dbReference>
<comment type="similarity">
    <text evidence="4">Belongs to the LptA family.</text>
</comment>
<dbReference type="Gene3D" id="2.60.450.10">
    <property type="entry name" value="Lipopolysaccharide (LPS) transport protein A like domain"/>
    <property type="match status" value="1"/>
</dbReference>
<dbReference type="Proteomes" id="UP000093523">
    <property type="component" value="Unassembled WGS sequence"/>
</dbReference>
<feature type="signal peptide" evidence="4">
    <location>
        <begin position="1"/>
        <end position="20"/>
    </location>
</feature>
<dbReference type="EMBL" id="MAJU01000013">
    <property type="protein sequence ID" value="OCH20240.1"/>
    <property type="molecule type" value="Genomic_DNA"/>
</dbReference>
<dbReference type="Pfam" id="PF03968">
    <property type="entry name" value="LptD_N"/>
    <property type="match status" value="1"/>
</dbReference>
<dbReference type="GO" id="GO:0043165">
    <property type="term" value="P:Gram-negative-bacterium-type cell outer membrane assembly"/>
    <property type="evidence" value="ECO:0007669"/>
    <property type="project" value="UniProtKB-UniRule"/>
</dbReference>
<dbReference type="InterPro" id="IPR014340">
    <property type="entry name" value="LptA"/>
</dbReference>
<gene>
    <name evidence="4" type="primary">lptA</name>
    <name evidence="6" type="ORF">A6E04_00705</name>
</gene>
<dbReference type="PANTHER" id="PTHR36504">
    <property type="entry name" value="LIPOPOLYSACCHARIDE EXPORT SYSTEM PROTEIN LPTA"/>
    <property type="match status" value="1"/>
</dbReference>
<dbReference type="OrthoDB" id="5295619at2"/>
<keyword evidence="1 4" id="KW-0813">Transport</keyword>
<dbReference type="PANTHER" id="PTHR36504:SF1">
    <property type="entry name" value="LIPOPOLYSACCHARIDE EXPORT SYSTEM PROTEIN LPTA"/>
    <property type="match status" value="1"/>
</dbReference>
<dbReference type="STRING" id="688.A6E04_00705"/>
<keyword evidence="2 4" id="KW-0732">Signal</keyword>
<evidence type="ECO:0000313" key="7">
    <source>
        <dbReference type="Proteomes" id="UP000093523"/>
    </source>
</evidence>
<keyword evidence="3 4" id="KW-0574">Periplasm</keyword>
<dbReference type="InterPro" id="IPR052037">
    <property type="entry name" value="LPS_export_LptA"/>
</dbReference>
<evidence type="ECO:0000313" key="6">
    <source>
        <dbReference type="EMBL" id="OCH20240.1"/>
    </source>
</evidence>
<evidence type="ECO:0000259" key="5">
    <source>
        <dbReference type="Pfam" id="PF03968"/>
    </source>
</evidence>
<comment type="caution">
    <text evidence="6">The sequence shown here is derived from an EMBL/GenBank/DDBJ whole genome shotgun (WGS) entry which is preliminary data.</text>
</comment>
<dbReference type="GO" id="GO:0001530">
    <property type="term" value="F:lipopolysaccharide binding"/>
    <property type="evidence" value="ECO:0007669"/>
    <property type="project" value="InterPro"/>
</dbReference>
<evidence type="ECO:0000256" key="3">
    <source>
        <dbReference type="ARBA" id="ARBA00022764"/>
    </source>
</evidence>
<dbReference type="InterPro" id="IPR005653">
    <property type="entry name" value="OstA-like_N"/>
</dbReference>
<proteinExistence type="inferred from homology"/>
<dbReference type="RefSeq" id="WP_017022385.1">
    <property type="nucleotide sequence ID" value="NZ_CAWMPN010000013.1"/>
</dbReference>